<dbReference type="Proteomes" id="UP000256486">
    <property type="component" value="Unassembled WGS sequence"/>
</dbReference>
<dbReference type="SMART" id="SM00530">
    <property type="entry name" value="HTH_XRE"/>
    <property type="match status" value="1"/>
</dbReference>
<dbReference type="InterPro" id="IPR010982">
    <property type="entry name" value="Lambda_DNA-bd_dom_sf"/>
</dbReference>
<evidence type="ECO:0000313" key="3">
    <source>
        <dbReference type="EMBL" id="RFA08592.1"/>
    </source>
</evidence>
<comment type="caution">
    <text evidence="3">The sequence shown here is derived from an EMBL/GenBank/DDBJ whole genome shotgun (WGS) entry which is preliminary data.</text>
</comment>
<dbReference type="Gene3D" id="3.30.450.180">
    <property type="match status" value="1"/>
</dbReference>
<dbReference type="CDD" id="cd00093">
    <property type="entry name" value="HTH_XRE"/>
    <property type="match status" value="1"/>
</dbReference>
<dbReference type="EMBL" id="NBWZ01000001">
    <property type="protein sequence ID" value="RFA08592.1"/>
    <property type="molecule type" value="Genomic_DNA"/>
</dbReference>
<evidence type="ECO:0000259" key="2">
    <source>
        <dbReference type="PROSITE" id="PS50943"/>
    </source>
</evidence>
<dbReference type="GO" id="GO:0003677">
    <property type="term" value="F:DNA binding"/>
    <property type="evidence" value="ECO:0007669"/>
    <property type="project" value="InterPro"/>
</dbReference>
<reference evidence="3 4" key="1">
    <citation type="submission" date="2017-04" db="EMBL/GenBank/DDBJ databases">
        <title>Comparative genome analysis of Subtercola boreus.</title>
        <authorList>
            <person name="Cho Y.-J."/>
            <person name="Cho A."/>
            <person name="Kim O.-S."/>
            <person name="Lee J.-I."/>
        </authorList>
    </citation>
    <scope>NUCLEOTIDE SEQUENCE [LARGE SCALE GENOMIC DNA]</scope>
    <source>
        <strain evidence="3 4">K300</strain>
    </source>
</reference>
<name>A0A3E0VFA7_9MICO</name>
<evidence type="ECO:0000313" key="4">
    <source>
        <dbReference type="Proteomes" id="UP000256486"/>
    </source>
</evidence>
<dbReference type="SUPFAM" id="SSF47413">
    <property type="entry name" value="lambda repressor-like DNA-binding domains"/>
    <property type="match status" value="1"/>
</dbReference>
<protein>
    <recommendedName>
        <fullName evidence="2">HTH cro/C1-type domain-containing protein</fullName>
    </recommendedName>
</protein>
<dbReference type="PANTHER" id="PTHR35010">
    <property type="entry name" value="BLL4672 PROTEIN-RELATED"/>
    <property type="match status" value="1"/>
</dbReference>
<feature type="domain" description="HTH cro/C1-type" evidence="2">
    <location>
        <begin position="61"/>
        <end position="112"/>
    </location>
</feature>
<dbReference type="Pfam" id="PF17765">
    <property type="entry name" value="MLTR_LBD"/>
    <property type="match status" value="1"/>
</dbReference>
<proteinExistence type="predicted"/>
<dbReference type="Gene3D" id="1.10.260.40">
    <property type="entry name" value="lambda repressor-like DNA-binding domains"/>
    <property type="match status" value="1"/>
</dbReference>
<accession>A0A3E0VFA7</accession>
<dbReference type="AlphaFoldDB" id="A0A3E0VFA7"/>
<dbReference type="InterPro" id="IPR001387">
    <property type="entry name" value="Cro/C1-type_HTH"/>
</dbReference>
<dbReference type="InterPro" id="IPR041413">
    <property type="entry name" value="MLTR_LBD"/>
</dbReference>
<organism evidence="3 4">
    <name type="scientific">Subtercola boreus</name>
    <dbReference type="NCBI Taxonomy" id="120213"/>
    <lineage>
        <taxon>Bacteria</taxon>
        <taxon>Bacillati</taxon>
        <taxon>Actinomycetota</taxon>
        <taxon>Actinomycetes</taxon>
        <taxon>Micrococcales</taxon>
        <taxon>Microbacteriaceae</taxon>
        <taxon>Subtercola</taxon>
    </lineage>
</organism>
<keyword evidence="4" id="KW-1185">Reference proteome</keyword>
<sequence>MWTRSTTHPRPSAAAGAQTGGMQDDPHGDLGALLRSWRDRLSPVDVGLAPATVGLAPGSSRRAAGLRREELASLAGLSVDYVVRLEQGRARRPSAQVAAALARALQLSEAERDHLFTVAGLLPPSPGEVPSHVPPGVQRLVARLGEVPLAVFTASWDLLSWSPLWAALLGEPAAPHGRAPGTRPNLIRSLFTGEPLHAGENGIVSRSGSIDRFAASLVADLRRVHGRYPDDRGVNALVAELLAASDAFRQLWVSGAVGEHQSERKVMHNRIVGDVEVDCDVFSVAGSDVRIVAYTAATGSEAAAKLDFLRVSAVAAVR</sequence>
<evidence type="ECO:0000256" key="1">
    <source>
        <dbReference type="SAM" id="MobiDB-lite"/>
    </source>
</evidence>
<dbReference type="PROSITE" id="PS50943">
    <property type="entry name" value="HTH_CROC1"/>
    <property type="match status" value="1"/>
</dbReference>
<dbReference type="Pfam" id="PF13560">
    <property type="entry name" value="HTH_31"/>
    <property type="match status" value="1"/>
</dbReference>
<feature type="region of interest" description="Disordered" evidence="1">
    <location>
        <begin position="1"/>
        <end position="30"/>
    </location>
</feature>
<gene>
    <name evidence="3" type="ORF">B7R54_04635</name>
</gene>
<dbReference type="PANTHER" id="PTHR35010:SF2">
    <property type="entry name" value="BLL4672 PROTEIN"/>
    <property type="match status" value="1"/>
</dbReference>